<evidence type="ECO:0000313" key="2">
    <source>
        <dbReference type="Proteomes" id="UP000807115"/>
    </source>
</evidence>
<protein>
    <submittedName>
        <fullName evidence="1">Uncharacterized protein</fullName>
    </submittedName>
</protein>
<proteinExistence type="predicted"/>
<reference evidence="1" key="2">
    <citation type="submission" date="2020-10" db="EMBL/GenBank/DDBJ databases">
        <authorList>
            <person name="Cooper E.A."/>
            <person name="Brenton Z.W."/>
            <person name="Flinn B.S."/>
            <person name="Jenkins J."/>
            <person name="Shu S."/>
            <person name="Flowers D."/>
            <person name="Luo F."/>
            <person name="Wang Y."/>
            <person name="Xia P."/>
            <person name="Barry K."/>
            <person name="Daum C."/>
            <person name="Lipzen A."/>
            <person name="Yoshinaga Y."/>
            <person name="Schmutz J."/>
            <person name="Saski C."/>
            <person name="Vermerris W."/>
            <person name="Kresovich S."/>
        </authorList>
    </citation>
    <scope>NUCLEOTIDE SEQUENCE</scope>
</reference>
<gene>
    <name evidence="1" type="ORF">BDA96_10G286800</name>
</gene>
<organism evidence="1 2">
    <name type="scientific">Sorghum bicolor</name>
    <name type="common">Sorghum</name>
    <name type="synonym">Sorghum vulgare</name>
    <dbReference type="NCBI Taxonomy" id="4558"/>
    <lineage>
        <taxon>Eukaryota</taxon>
        <taxon>Viridiplantae</taxon>
        <taxon>Streptophyta</taxon>
        <taxon>Embryophyta</taxon>
        <taxon>Tracheophyta</taxon>
        <taxon>Spermatophyta</taxon>
        <taxon>Magnoliopsida</taxon>
        <taxon>Liliopsida</taxon>
        <taxon>Poales</taxon>
        <taxon>Poaceae</taxon>
        <taxon>PACMAD clade</taxon>
        <taxon>Panicoideae</taxon>
        <taxon>Andropogonodae</taxon>
        <taxon>Andropogoneae</taxon>
        <taxon>Sorghinae</taxon>
        <taxon>Sorghum</taxon>
    </lineage>
</organism>
<comment type="caution">
    <text evidence="1">The sequence shown here is derived from an EMBL/GenBank/DDBJ whole genome shotgun (WGS) entry which is preliminary data.</text>
</comment>
<dbReference type="Proteomes" id="UP000807115">
    <property type="component" value="Chromosome 10"/>
</dbReference>
<sequence length="71" mass="7670">MRPPSPSVRAWLAQSSSDLVSSPSPLLAFAHAKTVAACMLLLSPLFCSFWASQIRVGKEGRKEEHFAGVRG</sequence>
<accession>A0A921U2F1</accession>
<dbReference type="AlphaFoldDB" id="A0A921U2F1"/>
<evidence type="ECO:0000313" key="1">
    <source>
        <dbReference type="EMBL" id="KAG0515530.1"/>
    </source>
</evidence>
<dbReference type="EMBL" id="CM027689">
    <property type="protein sequence ID" value="KAG0515530.1"/>
    <property type="molecule type" value="Genomic_DNA"/>
</dbReference>
<name>A0A921U2F1_SORBI</name>
<reference evidence="1" key="1">
    <citation type="journal article" date="2019" name="BMC Genomics">
        <title>A new reference genome for Sorghum bicolor reveals high levels of sequence similarity between sweet and grain genotypes: implications for the genetics of sugar metabolism.</title>
        <authorList>
            <person name="Cooper E.A."/>
            <person name="Brenton Z.W."/>
            <person name="Flinn B.S."/>
            <person name="Jenkins J."/>
            <person name="Shu S."/>
            <person name="Flowers D."/>
            <person name="Luo F."/>
            <person name="Wang Y."/>
            <person name="Xia P."/>
            <person name="Barry K."/>
            <person name="Daum C."/>
            <person name="Lipzen A."/>
            <person name="Yoshinaga Y."/>
            <person name="Schmutz J."/>
            <person name="Saski C."/>
            <person name="Vermerris W."/>
            <person name="Kresovich S."/>
        </authorList>
    </citation>
    <scope>NUCLEOTIDE SEQUENCE</scope>
</reference>